<dbReference type="GO" id="GO:0006817">
    <property type="term" value="P:phosphate ion transport"/>
    <property type="evidence" value="ECO:0007669"/>
    <property type="project" value="UniProtKB-KW"/>
</dbReference>
<feature type="region of interest" description="Disordered" evidence="8">
    <location>
        <begin position="168"/>
        <end position="199"/>
    </location>
</feature>
<evidence type="ECO:0008006" key="14">
    <source>
        <dbReference type="Google" id="ProtNLM"/>
    </source>
</evidence>
<evidence type="ECO:0000256" key="3">
    <source>
        <dbReference type="ARBA" id="ARBA00022448"/>
    </source>
</evidence>
<dbReference type="PANTHER" id="PTHR48477:SF1">
    <property type="entry name" value="PHOSPHATE TRANSPORTER PHO1"/>
    <property type="match status" value="1"/>
</dbReference>
<organism evidence="12 13">
    <name type="scientific">Ceratopteris richardii</name>
    <name type="common">Triangle waterfern</name>
    <dbReference type="NCBI Taxonomy" id="49495"/>
    <lineage>
        <taxon>Eukaryota</taxon>
        <taxon>Viridiplantae</taxon>
        <taxon>Streptophyta</taxon>
        <taxon>Embryophyta</taxon>
        <taxon>Tracheophyta</taxon>
        <taxon>Polypodiopsida</taxon>
        <taxon>Polypodiidae</taxon>
        <taxon>Polypodiales</taxon>
        <taxon>Pteridineae</taxon>
        <taxon>Pteridaceae</taxon>
        <taxon>Parkerioideae</taxon>
        <taxon>Ceratopteris</taxon>
    </lineage>
</organism>
<dbReference type="PANTHER" id="PTHR48477">
    <property type="entry name" value="PHOSPHATE TRANSPORTER PHO1"/>
    <property type="match status" value="1"/>
</dbReference>
<accession>A0A8T2SC20</accession>
<dbReference type="Proteomes" id="UP000825935">
    <property type="component" value="Chromosome 21"/>
</dbReference>
<dbReference type="PROSITE" id="PS51382">
    <property type="entry name" value="SPX"/>
    <property type="match status" value="1"/>
</dbReference>
<dbReference type="GO" id="GO:0016036">
    <property type="term" value="P:cellular response to phosphate starvation"/>
    <property type="evidence" value="ECO:0007669"/>
    <property type="project" value="InterPro"/>
</dbReference>
<feature type="domain" description="EXS" evidence="10">
    <location>
        <begin position="604"/>
        <end position="796"/>
    </location>
</feature>
<proteinExistence type="inferred from homology"/>
<dbReference type="GO" id="GO:0016020">
    <property type="term" value="C:membrane"/>
    <property type="evidence" value="ECO:0007669"/>
    <property type="project" value="InterPro"/>
</dbReference>
<reference evidence="12" key="1">
    <citation type="submission" date="2021-08" db="EMBL/GenBank/DDBJ databases">
        <title>WGS assembly of Ceratopteris richardii.</title>
        <authorList>
            <person name="Marchant D.B."/>
            <person name="Chen G."/>
            <person name="Jenkins J."/>
            <person name="Shu S."/>
            <person name="Leebens-Mack J."/>
            <person name="Grimwood J."/>
            <person name="Schmutz J."/>
            <person name="Soltis P."/>
            <person name="Soltis D."/>
            <person name="Chen Z.-H."/>
        </authorList>
    </citation>
    <scope>NUCLEOTIDE SEQUENCE</scope>
    <source>
        <strain evidence="12">Whitten #5841</strain>
        <tissue evidence="12">Leaf</tissue>
    </source>
</reference>
<feature type="transmembrane region" description="Helical" evidence="9">
    <location>
        <begin position="430"/>
        <end position="450"/>
    </location>
</feature>
<evidence type="ECO:0000256" key="6">
    <source>
        <dbReference type="ARBA" id="ARBA00022989"/>
    </source>
</evidence>
<dbReference type="InterPro" id="IPR034092">
    <property type="entry name" value="PHO1_SPX"/>
</dbReference>
<dbReference type="Pfam" id="PF03124">
    <property type="entry name" value="EXS"/>
    <property type="match status" value="1"/>
</dbReference>
<protein>
    <recommendedName>
        <fullName evidence="14">Phosphate transporter PHO1</fullName>
    </recommendedName>
</protein>
<keyword evidence="6 9" id="KW-1133">Transmembrane helix</keyword>
<evidence type="ECO:0000256" key="7">
    <source>
        <dbReference type="ARBA" id="ARBA00023136"/>
    </source>
</evidence>
<name>A0A8T2SC20_CERRI</name>
<feature type="transmembrane region" description="Helical" evidence="9">
    <location>
        <begin position="484"/>
        <end position="505"/>
    </location>
</feature>
<keyword evidence="13" id="KW-1185">Reference proteome</keyword>
<dbReference type="Pfam" id="PF03105">
    <property type="entry name" value="SPX"/>
    <property type="match status" value="1"/>
</dbReference>
<feature type="transmembrane region" description="Helical" evidence="9">
    <location>
        <begin position="517"/>
        <end position="536"/>
    </location>
</feature>
<keyword evidence="3" id="KW-0813">Transport</keyword>
<evidence type="ECO:0000256" key="4">
    <source>
        <dbReference type="ARBA" id="ARBA00022592"/>
    </source>
</evidence>
<dbReference type="GO" id="GO:0012505">
    <property type="term" value="C:endomembrane system"/>
    <property type="evidence" value="ECO:0007669"/>
    <property type="project" value="UniProtKB-SubCell"/>
</dbReference>
<feature type="domain" description="SPX" evidence="11">
    <location>
        <begin position="2"/>
        <end position="343"/>
    </location>
</feature>
<evidence type="ECO:0000256" key="2">
    <source>
        <dbReference type="ARBA" id="ARBA00009665"/>
    </source>
</evidence>
<evidence type="ECO:0000313" key="12">
    <source>
        <dbReference type="EMBL" id="KAH7315042.1"/>
    </source>
</evidence>
<dbReference type="AlphaFoldDB" id="A0A8T2SC20"/>
<dbReference type="EMBL" id="CM035426">
    <property type="protein sequence ID" value="KAH7315042.1"/>
    <property type="molecule type" value="Genomic_DNA"/>
</dbReference>
<evidence type="ECO:0000256" key="1">
    <source>
        <dbReference type="ARBA" id="ARBA00004127"/>
    </source>
</evidence>
<feature type="transmembrane region" description="Helical" evidence="9">
    <location>
        <begin position="715"/>
        <end position="735"/>
    </location>
</feature>
<evidence type="ECO:0000256" key="8">
    <source>
        <dbReference type="SAM" id="MobiDB-lite"/>
    </source>
</evidence>
<evidence type="ECO:0000259" key="10">
    <source>
        <dbReference type="PROSITE" id="PS51380"/>
    </source>
</evidence>
<dbReference type="OMA" id="ETSHFYT"/>
<comment type="caution">
    <text evidence="12">The sequence shown here is derived from an EMBL/GenBank/DDBJ whole genome shotgun (WGS) entry which is preliminary data.</text>
</comment>
<keyword evidence="4" id="KW-0592">Phosphate transport</keyword>
<comment type="similarity">
    <text evidence="2">Belongs to the SYG1 (TC 2.A.94) family.</text>
</comment>
<sequence length="796" mass="92217">MVKFSKQLELQLVPEWKSAFCNYWKLKKDLRLIRLQRKKAEGGGDDESDDGSSQGDPLLLYASTLHHTTPTRRHQPHNPFATAPISCHDIVKVHHRRCTSHGQIEIYETELLEPLCNNEYEVFFFKAVDEELNKVNAFYASKEDEYANKMEVLKRQMRNLIDLRRALEEHQAKSSSPSSSVSCRLKLHKPPKSSRSSMEDGCCMMAKAKSIAVEGEQGVSISIDEENEVGINTQHVSSSLPIITVSSLARLLWDVDAAFKSLNAKQTSITSPSNMCIKTPQDIIITKRKLTCARKMIRSAFVEFYRGLGLLKSFSSLNMLAFGKILKKYDKVTNRNASLPYLKALERSRLNNSNKVDQLIDEAEKLFTEYFAKGDPKKALILLRPQQQKSCHTTTYLVGLFSGWSISFLVAFIVLLHFKSSHLKGSRLENYIQILYPLYSTFFLIVFHMFMYGWNVYAWCQTRINYSFIFEFSPNTELRSREILFICTSLMMLGIASMVGHLAFYLQGPTLFDPNSLPYATILVCLVILFCPLNIFHRSSRFFFLNSLKRIVMAPFYKVIMVDFFLADQLTSQVAAIRQLQYLFCYFLKLGSVLPNGPNNAETCNQPIYHHLTYLFSFLPYWWRLLQCVRRWVDERDGVHLANGGKYLSAIIAVGSRITFQFYPSSAWLIVFIVTSSLATMYQIYWDLIMDWGLLQPHSRNPWLRDQLVLKDKRWYFLAMVINCLLRLAWIQSLLHIQMGDTKHHLLDFFLAMLEVFRRGHWNFYRLENEHLNNVGKYRAVKTLPLPFRDDFVSSI</sequence>
<gene>
    <name evidence="12" type="ORF">KP509_21G031500</name>
</gene>
<evidence type="ECO:0000256" key="5">
    <source>
        <dbReference type="ARBA" id="ARBA00022692"/>
    </source>
</evidence>
<dbReference type="PROSITE" id="PS51380">
    <property type="entry name" value="EXS"/>
    <property type="match status" value="1"/>
</dbReference>
<dbReference type="OrthoDB" id="9970435at2759"/>
<feature type="transmembrane region" description="Helical" evidence="9">
    <location>
        <begin position="667"/>
        <end position="685"/>
    </location>
</feature>
<evidence type="ECO:0000259" key="11">
    <source>
        <dbReference type="PROSITE" id="PS51382"/>
    </source>
</evidence>
<dbReference type="InterPro" id="IPR052486">
    <property type="entry name" value="PHO1"/>
</dbReference>
<evidence type="ECO:0000256" key="9">
    <source>
        <dbReference type="SAM" id="Phobius"/>
    </source>
</evidence>
<keyword evidence="7 9" id="KW-0472">Membrane</keyword>
<dbReference type="InterPro" id="IPR004342">
    <property type="entry name" value="EXS_C"/>
</dbReference>
<evidence type="ECO:0000313" key="13">
    <source>
        <dbReference type="Proteomes" id="UP000825935"/>
    </source>
</evidence>
<keyword evidence="5 9" id="KW-0812">Transmembrane</keyword>
<comment type="subcellular location">
    <subcellularLocation>
        <location evidence="1">Endomembrane system</location>
        <topology evidence="1">Multi-pass membrane protein</topology>
    </subcellularLocation>
</comment>
<dbReference type="InterPro" id="IPR004331">
    <property type="entry name" value="SPX_dom"/>
</dbReference>
<dbReference type="CDD" id="cd14476">
    <property type="entry name" value="SPX_PHO1_like"/>
    <property type="match status" value="1"/>
</dbReference>
<feature type="transmembrane region" description="Helical" evidence="9">
    <location>
        <begin position="396"/>
        <end position="418"/>
    </location>
</feature>